<dbReference type="Gene3D" id="2.60.120.620">
    <property type="entry name" value="q2cbj1_9rhob like domain"/>
    <property type="match status" value="1"/>
</dbReference>
<evidence type="ECO:0000313" key="1">
    <source>
        <dbReference type="EMBL" id="OGG44342.1"/>
    </source>
</evidence>
<accession>A0A1F6C5L0</accession>
<comment type="caution">
    <text evidence="1">The sequence shown here is derived from an EMBL/GenBank/DDBJ whole genome shotgun (WGS) entry which is preliminary data.</text>
</comment>
<organism evidence="1 2">
    <name type="scientific">Candidatus Kaiserbacteria bacterium RIFCSPHIGHO2_01_FULL_48_10</name>
    <dbReference type="NCBI Taxonomy" id="1798476"/>
    <lineage>
        <taxon>Bacteria</taxon>
        <taxon>Candidatus Kaiseribacteriota</taxon>
    </lineage>
</organism>
<dbReference type="EMBL" id="MFKP01000011">
    <property type="protein sequence ID" value="OGG44342.1"/>
    <property type="molecule type" value="Genomic_DNA"/>
</dbReference>
<sequence length="331" mass="38026">MKKIKALLWGRIYLWIFRPLYKLENLYPLWRLVNRAAVLHFRRFGKKELSLVEKRIISELRETGVAITSLDELFAGAPTLSELVSFAGFETKAGRVNPVKPFIREFLEEKPAVTFKNPFARLALDERALSIIGTYLGMSPRFYEFTLTEIRAVPTRTEREGSMKWHRDPHDLRLCKMFLYLSDVAPENGPFTYLKYSNYKNKYHHLFPQVPPSGIYPPAEEVEKRIDSNDVFQCVGKAGTVVFADTSGLHWGGYVKEKHRRMLTAGFIPPKSFLVRQLVYKETGEELSPLQRFTALAPENLTSRNVYIALKKMLMGEKSVGSHITGMKMGV</sequence>
<dbReference type="AlphaFoldDB" id="A0A1F6C5L0"/>
<reference evidence="1 2" key="1">
    <citation type="journal article" date="2016" name="Nat. Commun.">
        <title>Thousands of microbial genomes shed light on interconnected biogeochemical processes in an aquifer system.</title>
        <authorList>
            <person name="Anantharaman K."/>
            <person name="Brown C.T."/>
            <person name="Hug L.A."/>
            <person name="Sharon I."/>
            <person name="Castelle C.J."/>
            <person name="Probst A.J."/>
            <person name="Thomas B.C."/>
            <person name="Singh A."/>
            <person name="Wilkins M.J."/>
            <person name="Karaoz U."/>
            <person name="Brodie E.L."/>
            <person name="Williams K.H."/>
            <person name="Hubbard S.S."/>
            <person name="Banfield J.F."/>
        </authorList>
    </citation>
    <scope>NUCLEOTIDE SEQUENCE [LARGE SCALE GENOMIC DNA]</scope>
</reference>
<evidence type="ECO:0008006" key="3">
    <source>
        <dbReference type="Google" id="ProtNLM"/>
    </source>
</evidence>
<evidence type="ECO:0000313" key="2">
    <source>
        <dbReference type="Proteomes" id="UP000178249"/>
    </source>
</evidence>
<protein>
    <recommendedName>
        <fullName evidence="3">Phytanoyl-CoA dioxygenase</fullName>
    </recommendedName>
</protein>
<gene>
    <name evidence="1" type="ORF">A2841_00955</name>
</gene>
<proteinExistence type="predicted"/>
<dbReference type="Proteomes" id="UP000178249">
    <property type="component" value="Unassembled WGS sequence"/>
</dbReference>
<dbReference type="SUPFAM" id="SSF51197">
    <property type="entry name" value="Clavaminate synthase-like"/>
    <property type="match status" value="1"/>
</dbReference>
<name>A0A1F6C5L0_9BACT</name>